<evidence type="ECO:0000256" key="14">
    <source>
        <dbReference type="ARBA" id="ARBA00023136"/>
    </source>
</evidence>
<dbReference type="InterPro" id="IPR006121">
    <property type="entry name" value="HMA_dom"/>
</dbReference>
<feature type="transmembrane region" description="Helical" evidence="15">
    <location>
        <begin position="200"/>
        <end position="224"/>
    </location>
</feature>
<dbReference type="NCBIfam" id="TIGR01494">
    <property type="entry name" value="ATPase_P-type"/>
    <property type="match status" value="1"/>
</dbReference>
<evidence type="ECO:0000256" key="11">
    <source>
        <dbReference type="ARBA" id="ARBA00022967"/>
    </source>
</evidence>
<dbReference type="GO" id="GO:0055070">
    <property type="term" value="P:copper ion homeostasis"/>
    <property type="evidence" value="ECO:0007669"/>
    <property type="project" value="TreeGrafter"/>
</dbReference>
<keyword evidence="8 15" id="KW-0547">Nucleotide-binding</keyword>
<dbReference type="OrthoDB" id="8552908at2"/>
<dbReference type="SUPFAM" id="SSF81653">
    <property type="entry name" value="Calcium ATPase, transduction domain A"/>
    <property type="match status" value="1"/>
</dbReference>
<dbReference type="PANTHER" id="PTHR43520">
    <property type="entry name" value="ATP7, ISOFORM B"/>
    <property type="match status" value="1"/>
</dbReference>
<evidence type="ECO:0000256" key="16">
    <source>
        <dbReference type="SAM" id="MobiDB-lite"/>
    </source>
</evidence>
<dbReference type="GO" id="GO:0016887">
    <property type="term" value="F:ATP hydrolysis activity"/>
    <property type="evidence" value="ECO:0007669"/>
    <property type="project" value="InterPro"/>
</dbReference>
<dbReference type="InterPro" id="IPR036163">
    <property type="entry name" value="HMA_dom_sf"/>
</dbReference>
<evidence type="ECO:0000256" key="4">
    <source>
        <dbReference type="ARBA" id="ARBA00022475"/>
    </source>
</evidence>
<dbReference type="Gene3D" id="2.70.150.10">
    <property type="entry name" value="Calcium-transporting ATPase, cytoplasmic transduction domain A"/>
    <property type="match status" value="1"/>
</dbReference>
<dbReference type="PANTHER" id="PTHR43520:SF5">
    <property type="entry name" value="CATION-TRANSPORTING P-TYPE ATPASE-RELATED"/>
    <property type="match status" value="1"/>
</dbReference>
<dbReference type="CDD" id="cd00371">
    <property type="entry name" value="HMA"/>
    <property type="match status" value="1"/>
</dbReference>
<proteinExistence type="inferred from homology"/>
<dbReference type="InterPro" id="IPR001757">
    <property type="entry name" value="P_typ_ATPase"/>
</dbReference>
<evidence type="ECO:0000256" key="13">
    <source>
        <dbReference type="ARBA" id="ARBA00023065"/>
    </source>
</evidence>
<dbReference type="GO" id="GO:0005507">
    <property type="term" value="F:copper ion binding"/>
    <property type="evidence" value="ECO:0007669"/>
    <property type="project" value="TreeGrafter"/>
</dbReference>
<keyword evidence="14 15" id="KW-0472">Membrane</keyword>
<dbReference type="GO" id="GO:0043682">
    <property type="term" value="F:P-type divalent copper transporter activity"/>
    <property type="evidence" value="ECO:0007669"/>
    <property type="project" value="TreeGrafter"/>
</dbReference>
<dbReference type="Pfam" id="PF00122">
    <property type="entry name" value="E1-E2_ATPase"/>
    <property type="match status" value="1"/>
</dbReference>
<dbReference type="PROSITE" id="PS50846">
    <property type="entry name" value="HMA_2"/>
    <property type="match status" value="1"/>
</dbReference>
<evidence type="ECO:0000313" key="19">
    <source>
        <dbReference type="Proteomes" id="UP000283474"/>
    </source>
</evidence>
<accession>A0A410GCC4</accession>
<feature type="transmembrane region" description="Helical" evidence="15">
    <location>
        <begin position="384"/>
        <end position="401"/>
    </location>
</feature>
<dbReference type="GO" id="GO:0005886">
    <property type="term" value="C:plasma membrane"/>
    <property type="evidence" value="ECO:0007669"/>
    <property type="project" value="UniProtKB-SubCell"/>
</dbReference>
<dbReference type="InterPro" id="IPR036412">
    <property type="entry name" value="HAD-like_sf"/>
</dbReference>
<keyword evidence="11" id="KW-1278">Translocase</keyword>
<organism evidence="18 19">
    <name type="scientific">Pollutimonas thiosulfatoxidans</name>
    <dbReference type="NCBI Taxonomy" id="2028345"/>
    <lineage>
        <taxon>Bacteria</taxon>
        <taxon>Pseudomonadati</taxon>
        <taxon>Pseudomonadota</taxon>
        <taxon>Betaproteobacteria</taxon>
        <taxon>Burkholderiales</taxon>
        <taxon>Alcaligenaceae</taxon>
        <taxon>Pollutimonas</taxon>
    </lineage>
</organism>
<gene>
    <name evidence="18" type="ORF">CKA81_08850</name>
</gene>
<feature type="transmembrane region" description="Helical" evidence="15">
    <location>
        <begin position="727"/>
        <end position="757"/>
    </location>
</feature>
<dbReference type="EMBL" id="CP022987">
    <property type="protein sequence ID" value="QAA93935.1"/>
    <property type="molecule type" value="Genomic_DNA"/>
</dbReference>
<dbReference type="PRINTS" id="PR00119">
    <property type="entry name" value="CATATPASE"/>
</dbReference>
<name>A0A410GCC4_9BURK</name>
<dbReference type="InterPro" id="IPR059000">
    <property type="entry name" value="ATPase_P-type_domA"/>
</dbReference>
<evidence type="ECO:0000256" key="8">
    <source>
        <dbReference type="ARBA" id="ARBA00022741"/>
    </source>
</evidence>
<keyword evidence="19" id="KW-1185">Reference proteome</keyword>
<dbReference type="Gene3D" id="3.30.70.100">
    <property type="match status" value="1"/>
</dbReference>
<protein>
    <recommendedName>
        <fullName evidence="17">HMA domain-containing protein</fullName>
    </recommendedName>
</protein>
<evidence type="ECO:0000256" key="9">
    <source>
        <dbReference type="ARBA" id="ARBA00022840"/>
    </source>
</evidence>
<feature type="transmembrane region" description="Helical" evidence="15">
    <location>
        <begin position="413"/>
        <end position="437"/>
    </location>
</feature>
<dbReference type="GO" id="GO:0005524">
    <property type="term" value="F:ATP binding"/>
    <property type="evidence" value="ECO:0007669"/>
    <property type="project" value="UniProtKB-UniRule"/>
</dbReference>
<evidence type="ECO:0000256" key="3">
    <source>
        <dbReference type="ARBA" id="ARBA00022448"/>
    </source>
</evidence>
<evidence type="ECO:0000256" key="5">
    <source>
        <dbReference type="ARBA" id="ARBA00022553"/>
    </source>
</evidence>
<keyword evidence="12 15" id="KW-1133">Transmembrane helix</keyword>
<evidence type="ECO:0000256" key="15">
    <source>
        <dbReference type="RuleBase" id="RU362081"/>
    </source>
</evidence>
<dbReference type="InterPro" id="IPR017969">
    <property type="entry name" value="Heavy-metal-associated_CS"/>
</dbReference>
<comment type="subcellular location">
    <subcellularLocation>
        <location evidence="1">Cell membrane</location>
        <topology evidence="1">Multi-pass membrane protein</topology>
    </subcellularLocation>
</comment>
<dbReference type="KEGG" id="pus:CKA81_08850"/>
<dbReference type="Pfam" id="PF00403">
    <property type="entry name" value="HMA"/>
    <property type="match status" value="1"/>
</dbReference>
<dbReference type="Pfam" id="PF00702">
    <property type="entry name" value="Hydrolase"/>
    <property type="match status" value="1"/>
</dbReference>
<keyword evidence="4 15" id="KW-1003">Cell membrane</keyword>
<keyword evidence="7 15" id="KW-0479">Metal-binding</keyword>
<keyword evidence="13" id="KW-0406">Ion transport</keyword>
<reference evidence="18 19" key="1">
    <citation type="submission" date="2017-08" db="EMBL/GenBank/DDBJ databases">
        <authorList>
            <person name="Park S.-J."/>
            <person name="Kim H."/>
        </authorList>
    </citation>
    <scope>NUCLEOTIDE SEQUENCE [LARGE SCALE GENOMIC DNA]</scope>
    <source>
        <strain evidence="19">ye3</strain>
    </source>
</reference>
<evidence type="ECO:0000256" key="2">
    <source>
        <dbReference type="ARBA" id="ARBA00006024"/>
    </source>
</evidence>
<dbReference type="NCBIfam" id="TIGR01525">
    <property type="entry name" value="ATPase-IB_hvy"/>
    <property type="match status" value="1"/>
</dbReference>
<evidence type="ECO:0000256" key="1">
    <source>
        <dbReference type="ARBA" id="ARBA00004651"/>
    </source>
</evidence>
<evidence type="ECO:0000256" key="10">
    <source>
        <dbReference type="ARBA" id="ARBA00022842"/>
    </source>
</evidence>
<dbReference type="AlphaFoldDB" id="A0A410GCC4"/>
<keyword evidence="6 15" id="KW-0812">Transmembrane</keyword>
<evidence type="ECO:0000259" key="17">
    <source>
        <dbReference type="PROSITE" id="PS50846"/>
    </source>
</evidence>
<dbReference type="InterPro" id="IPR023298">
    <property type="entry name" value="ATPase_P-typ_TM_dom_sf"/>
</dbReference>
<dbReference type="Proteomes" id="UP000283474">
    <property type="component" value="Chromosome"/>
</dbReference>
<dbReference type="SUPFAM" id="SSF81665">
    <property type="entry name" value="Calcium ATPase, transmembrane domain M"/>
    <property type="match status" value="1"/>
</dbReference>
<feature type="transmembrane region" description="Helical" evidence="15">
    <location>
        <begin position="166"/>
        <end position="188"/>
    </location>
</feature>
<evidence type="ECO:0000256" key="7">
    <source>
        <dbReference type="ARBA" id="ARBA00022723"/>
    </source>
</evidence>
<feature type="region of interest" description="Disordered" evidence="16">
    <location>
        <begin position="1"/>
        <end position="32"/>
    </location>
</feature>
<keyword evidence="9 15" id="KW-0067">ATP-binding</keyword>
<comment type="similarity">
    <text evidence="2 15">Belongs to the cation transport ATPase (P-type) (TC 3.A.3) family. Type IB subfamily.</text>
</comment>
<keyword evidence="3" id="KW-0813">Transport</keyword>
<dbReference type="SUPFAM" id="SSF55008">
    <property type="entry name" value="HMA, heavy metal-associated domain"/>
    <property type="match status" value="1"/>
</dbReference>
<keyword evidence="5" id="KW-0597">Phosphoprotein</keyword>
<evidence type="ECO:0000313" key="18">
    <source>
        <dbReference type="EMBL" id="QAA93935.1"/>
    </source>
</evidence>
<evidence type="ECO:0000256" key="6">
    <source>
        <dbReference type="ARBA" id="ARBA00022692"/>
    </source>
</evidence>
<dbReference type="InterPro" id="IPR023299">
    <property type="entry name" value="ATPase_P-typ_cyto_dom_N"/>
</dbReference>
<feature type="domain" description="HMA" evidence="17">
    <location>
        <begin position="50"/>
        <end position="116"/>
    </location>
</feature>
<dbReference type="Gene3D" id="3.40.1110.10">
    <property type="entry name" value="Calcium-transporting ATPase, cytoplasmic domain N"/>
    <property type="match status" value="1"/>
</dbReference>
<keyword evidence="10" id="KW-0460">Magnesium</keyword>
<dbReference type="SUPFAM" id="SSF56784">
    <property type="entry name" value="HAD-like"/>
    <property type="match status" value="1"/>
</dbReference>
<dbReference type="InterPro" id="IPR027256">
    <property type="entry name" value="P-typ_ATPase_IB"/>
</dbReference>
<dbReference type="Gene3D" id="3.40.50.1000">
    <property type="entry name" value="HAD superfamily/HAD-like"/>
    <property type="match status" value="1"/>
</dbReference>
<feature type="transmembrane region" description="Helical" evidence="15">
    <location>
        <begin position="139"/>
        <end position="160"/>
    </location>
</feature>
<sequence length="779" mass="83436">MMGRKASTARQSTGRSSAGVRNKRTDHAMQSTTTAAAANTLDLESLRPAGRMIFSVRGMFCASCAMAVQRVIDKAPGVLESNVNFTSGSALVRWEPARFDFQKLFDRVQGLGYEMSPLLDDNEVNLSLEKQASRIRLQLIVAAFFGMWSMLGSWMLYFGIEAVAGIDALLVGWTATIFSLPVVLYSGLDFYRAGWKTVRAGVPGMDALISLGVWGSLLLSLWNLTRNSPAVYVDAATMLITFLLVGRLIEIQARKHSMVAIDALRQLMPETARIIQPDGNKKIVALESVQTGSLVYVLAGERIPVDGLIEKGASQVDTSLLTGESLPLERSAGEYLHAGMVNLQAPLVLRVEKSQGERYADKLGLRMHELFGAKSSMSKLAEQFARWLLPVAGAISLLALMRHLWMGMAVDHALLASLSVLVAACPCAVGLALPLAFSAGSARASRAGILFRDPASVEALARGRTFAFDKTGTLTTGQLTVARMTSEHLAPDDLLRVVANAETGVAHPVANAIVQHARSRGIEDLPLTPLVERHPAGVRYIAPDGATWLIGAVKWLERQGVRCTEKEEAAADPATGPAPSATAHISRNGRWEGKIELQDNIRADSLKSLNFLRKEGCRTLLVTGDHAMAANWVGEKLGFAPKHVHAASKPDDKVAILQKHGHDTVFVGDGINDTLVLAAAGCGVAVTGANAIAVTASGVVITRGGMSQVVLARQMARHIMRRIRQNLFFSIIYNVAIVALFLHIGVTPGAAAVAMLLSSMTVLGNSARPFQSDGLAAAH</sequence>
<dbReference type="InterPro" id="IPR008250">
    <property type="entry name" value="ATPase_P-typ_transduc_dom_A_sf"/>
</dbReference>
<feature type="transmembrane region" description="Helical" evidence="15">
    <location>
        <begin position="230"/>
        <end position="249"/>
    </location>
</feature>
<dbReference type="PROSITE" id="PS00154">
    <property type="entry name" value="ATPASE_E1_E2"/>
    <property type="match status" value="1"/>
</dbReference>
<dbReference type="InterPro" id="IPR023214">
    <property type="entry name" value="HAD_sf"/>
</dbReference>
<dbReference type="InterPro" id="IPR018303">
    <property type="entry name" value="ATPase_P-typ_P_site"/>
</dbReference>
<evidence type="ECO:0000256" key="12">
    <source>
        <dbReference type="ARBA" id="ARBA00022989"/>
    </source>
</evidence>
<dbReference type="PROSITE" id="PS01047">
    <property type="entry name" value="HMA_1"/>
    <property type="match status" value="1"/>
</dbReference>